<sequence length="404" mass="43486">MLSFLTRNARWLAGGLLLTLFSSFGQTFFIGLSGRYILEEFALTDGEFGMIYMICTLASAATLPWLGQLVDRLRGARMVLAVMPGLALACVLMAIAPVVPVLALAIYLLRLLGQGMMTHIALTEISRWFDANRGRAISLVVPGHQLGEAVLPILFAVVALASDWRFAWLVSAALILLAALPAIYLLIRVDRVPAEHDPVGYAPAQIQQWTRPEVLRDPVFHVMLAGVLAPAFIGTTIFFHQAHLTELRGYPPLAFAGAFPLMAGTTVVCGLVAGQLVDRFGAIRLLPFFLVPLTFATLAAASIEAPWGVYLFMVMFGVSYGMTSTMMGALWPEVYGTRHLGSVRAVVVAAMVFATALGPGLTGALIDRGIALPTQLYWMAGWSVAASYGLFLAARAVTDRRGSA</sequence>
<dbReference type="Proteomes" id="UP001335183">
    <property type="component" value="Chromosome"/>
</dbReference>
<protein>
    <submittedName>
        <fullName evidence="6">MFS transporter</fullName>
    </submittedName>
</protein>
<dbReference type="EMBL" id="CP144918">
    <property type="protein sequence ID" value="WWA47722.1"/>
    <property type="molecule type" value="Genomic_DNA"/>
</dbReference>
<dbReference type="Gene3D" id="1.20.1250.20">
    <property type="entry name" value="MFS general substrate transporter like domains"/>
    <property type="match status" value="1"/>
</dbReference>
<proteinExistence type="predicted"/>
<feature type="transmembrane region" description="Helical" evidence="4">
    <location>
        <begin position="378"/>
        <end position="398"/>
    </location>
</feature>
<feature type="transmembrane region" description="Helical" evidence="4">
    <location>
        <begin position="219"/>
        <end position="241"/>
    </location>
</feature>
<dbReference type="PANTHER" id="PTHR11360:SF308">
    <property type="entry name" value="BLL3089 PROTEIN"/>
    <property type="match status" value="1"/>
</dbReference>
<feature type="transmembrane region" description="Helical" evidence="4">
    <location>
        <begin position="166"/>
        <end position="187"/>
    </location>
</feature>
<dbReference type="InterPro" id="IPR036259">
    <property type="entry name" value="MFS_trans_sf"/>
</dbReference>
<feature type="transmembrane region" description="Helical" evidence="4">
    <location>
        <begin position="78"/>
        <end position="99"/>
    </location>
</feature>
<feature type="transmembrane region" description="Helical" evidence="4">
    <location>
        <begin position="285"/>
        <end position="303"/>
    </location>
</feature>
<evidence type="ECO:0000256" key="2">
    <source>
        <dbReference type="ARBA" id="ARBA00022989"/>
    </source>
</evidence>
<dbReference type="InterPro" id="IPR020846">
    <property type="entry name" value="MFS_dom"/>
</dbReference>
<feature type="transmembrane region" description="Helical" evidence="4">
    <location>
        <begin position="49"/>
        <end position="66"/>
    </location>
</feature>
<feature type="domain" description="Major facilitator superfamily (MFS) profile" evidence="5">
    <location>
        <begin position="11"/>
        <end position="404"/>
    </location>
</feature>
<dbReference type="RefSeq" id="WP_338446610.1">
    <property type="nucleotide sequence ID" value="NZ_CP144918.1"/>
</dbReference>
<evidence type="ECO:0000256" key="1">
    <source>
        <dbReference type="ARBA" id="ARBA00022692"/>
    </source>
</evidence>
<dbReference type="Pfam" id="PF07690">
    <property type="entry name" value="MFS_1"/>
    <property type="match status" value="1"/>
</dbReference>
<dbReference type="PANTHER" id="PTHR11360">
    <property type="entry name" value="MONOCARBOXYLATE TRANSPORTER"/>
    <property type="match status" value="1"/>
</dbReference>
<evidence type="ECO:0000313" key="7">
    <source>
        <dbReference type="Proteomes" id="UP001335183"/>
    </source>
</evidence>
<organism evidence="6 7">
    <name type="scientific">Pelagerythrobacter marensis</name>
    <dbReference type="NCBI Taxonomy" id="543877"/>
    <lineage>
        <taxon>Bacteria</taxon>
        <taxon>Pseudomonadati</taxon>
        <taxon>Pseudomonadota</taxon>
        <taxon>Alphaproteobacteria</taxon>
        <taxon>Sphingomonadales</taxon>
        <taxon>Erythrobacteraceae</taxon>
        <taxon>Pelagerythrobacter</taxon>
    </lineage>
</organism>
<dbReference type="InterPro" id="IPR050327">
    <property type="entry name" value="Proton-linked_MCT"/>
</dbReference>
<feature type="transmembrane region" description="Helical" evidence="4">
    <location>
        <begin position="253"/>
        <end position="273"/>
    </location>
</feature>
<keyword evidence="2 4" id="KW-1133">Transmembrane helix</keyword>
<keyword evidence="1 4" id="KW-0812">Transmembrane</keyword>
<feature type="transmembrane region" description="Helical" evidence="4">
    <location>
        <begin position="343"/>
        <end position="366"/>
    </location>
</feature>
<gene>
    <name evidence="6" type="ORF">V5F89_02080</name>
</gene>
<dbReference type="SUPFAM" id="SSF103473">
    <property type="entry name" value="MFS general substrate transporter"/>
    <property type="match status" value="1"/>
</dbReference>
<evidence type="ECO:0000256" key="4">
    <source>
        <dbReference type="SAM" id="Phobius"/>
    </source>
</evidence>
<accession>A0ABZ2D3Y8</accession>
<keyword evidence="7" id="KW-1185">Reference proteome</keyword>
<name>A0ABZ2D3Y8_9SPHN</name>
<evidence type="ECO:0000256" key="3">
    <source>
        <dbReference type="ARBA" id="ARBA00023136"/>
    </source>
</evidence>
<dbReference type="PROSITE" id="PS50850">
    <property type="entry name" value="MFS"/>
    <property type="match status" value="1"/>
</dbReference>
<feature type="transmembrane region" description="Helical" evidence="4">
    <location>
        <begin position="309"/>
        <end position="331"/>
    </location>
</feature>
<reference evidence="6 7" key="1">
    <citation type="submission" date="2024-02" db="EMBL/GenBank/DDBJ databases">
        <title>The whole genome sequence of five bacterial samples isolated from Abu Dhabi Sabkha-shore region.</title>
        <authorList>
            <person name="Sudalaimuthuasari N."/>
            <person name="Sarfraz B."/>
            <person name="Tuyisabe J.D."/>
            <person name="Mugisha Ntwali L.D.M."/>
            <person name="Ali A.I.A.A."/>
            <person name="Almansoori S.Z.A."/>
            <person name="Alajami H.S.A."/>
            <person name="Almeqbaali A.A.S."/>
            <person name="Kundu B."/>
            <person name="Saeed E.E."/>
            <person name="Sukumarinath V."/>
            <person name="Mishra A.K."/>
            <person name="Hazzouri K.M."/>
            <person name="Almaskari R."/>
            <person name="Sharma A.K."/>
            <person name="Amiri K.M.A."/>
        </authorList>
    </citation>
    <scope>NUCLEOTIDE SEQUENCE [LARGE SCALE GENOMIC DNA]</scope>
    <source>
        <strain evidence="7">kcgeb_sd</strain>
    </source>
</reference>
<dbReference type="InterPro" id="IPR011701">
    <property type="entry name" value="MFS"/>
</dbReference>
<evidence type="ECO:0000259" key="5">
    <source>
        <dbReference type="PROSITE" id="PS50850"/>
    </source>
</evidence>
<keyword evidence="3 4" id="KW-0472">Membrane</keyword>
<evidence type="ECO:0000313" key="6">
    <source>
        <dbReference type="EMBL" id="WWA47722.1"/>
    </source>
</evidence>